<dbReference type="SMART" id="SM00346">
    <property type="entry name" value="HTH_ICLR"/>
    <property type="match status" value="1"/>
</dbReference>
<dbReference type="GO" id="GO:0003677">
    <property type="term" value="F:DNA binding"/>
    <property type="evidence" value="ECO:0007669"/>
    <property type="project" value="UniProtKB-KW"/>
</dbReference>
<sequence length="260" mass="28746">MKLNRTTQRTVEILKLVSKNPDGITLDEICDKLQLPKTSGYDIVTTLAEMGMVNVARGQKQRYTIGLTAYRIGINYTNNLDFIGIIEPELKAFAREVGKTVFFGVRSDHEVVYICKAEPENPIITTATVGTKNPMYCTSLGKAILAFSDEETKQQVMNRIKYRKKTEQTILSREALEQELEKVQAKGYALDAREVEDHMECAGAPVFGPDGSVLGAISVSSLYKPTEDYEALGMLVREKAAQVSKILGYLPPKTSTNPAG</sequence>
<dbReference type="InterPro" id="IPR005471">
    <property type="entry name" value="Tscrpt_reg_IclR_N"/>
</dbReference>
<evidence type="ECO:0000256" key="2">
    <source>
        <dbReference type="ARBA" id="ARBA00023125"/>
    </source>
</evidence>
<reference evidence="6 7" key="1">
    <citation type="submission" date="2011-08" db="EMBL/GenBank/DDBJ databases">
        <title>The Genome Sequence of Clostridium hathewayi WAL-18680.</title>
        <authorList>
            <consortium name="The Broad Institute Genome Sequencing Platform"/>
            <person name="Earl A."/>
            <person name="Ward D."/>
            <person name="Feldgarden M."/>
            <person name="Gevers D."/>
            <person name="Finegold S.M."/>
            <person name="Summanen P.H."/>
            <person name="Molitoris D.R."/>
            <person name="Song M."/>
            <person name="Daigneault M."/>
            <person name="Allen-Vercoe E."/>
            <person name="Young S.K."/>
            <person name="Zeng Q."/>
            <person name="Gargeya S."/>
            <person name="Fitzgerald M."/>
            <person name="Haas B."/>
            <person name="Abouelleil A."/>
            <person name="Alvarado L."/>
            <person name="Arachchi H.M."/>
            <person name="Berlin A."/>
            <person name="Brown A."/>
            <person name="Chapman S.B."/>
            <person name="Chen Z."/>
            <person name="Dunbar C."/>
            <person name="Freedman E."/>
            <person name="Gearin G."/>
            <person name="Gellesch M."/>
            <person name="Goldberg J."/>
            <person name="Griggs A."/>
            <person name="Gujja S."/>
            <person name="Heiman D."/>
            <person name="Howarth C."/>
            <person name="Larson L."/>
            <person name="Lui A."/>
            <person name="MacDonald P.J.P."/>
            <person name="Montmayeur A."/>
            <person name="Murphy C."/>
            <person name="Neiman D."/>
            <person name="Pearson M."/>
            <person name="Priest M."/>
            <person name="Roberts A."/>
            <person name="Saif S."/>
            <person name="Shea T."/>
            <person name="Shenoy N."/>
            <person name="Sisk P."/>
            <person name="Stolte C."/>
            <person name="Sykes S."/>
            <person name="Wortman J."/>
            <person name="Nusbaum C."/>
            <person name="Birren B."/>
        </authorList>
    </citation>
    <scope>NUCLEOTIDE SEQUENCE [LARGE SCALE GENOMIC DNA]</scope>
    <source>
        <strain evidence="6 7">WAL-18680</strain>
    </source>
</reference>
<dbReference type="Pfam" id="PF09339">
    <property type="entry name" value="HTH_IclR"/>
    <property type="match status" value="1"/>
</dbReference>
<evidence type="ECO:0000313" key="6">
    <source>
        <dbReference type="EMBL" id="EHI60298.1"/>
    </source>
</evidence>
<gene>
    <name evidence="6" type="ORF">HMPREF9473_01687</name>
</gene>
<dbReference type="AlphaFoldDB" id="G5IDW0"/>
<dbReference type="InterPro" id="IPR036390">
    <property type="entry name" value="WH_DNA-bd_sf"/>
</dbReference>
<dbReference type="InterPro" id="IPR036388">
    <property type="entry name" value="WH-like_DNA-bd_sf"/>
</dbReference>
<dbReference type="GO" id="GO:0003700">
    <property type="term" value="F:DNA-binding transcription factor activity"/>
    <property type="evidence" value="ECO:0007669"/>
    <property type="project" value="TreeGrafter"/>
</dbReference>
<feature type="domain" description="HTH iclR-type" evidence="4">
    <location>
        <begin position="4"/>
        <end position="67"/>
    </location>
</feature>
<dbReference type="Gene3D" id="3.30.450.40">
    <property type="match status" value="1"/>
</dbReference>
<name>G5IDW0_9FIRM</name>
<dbReference type="RefSeq" id="WP_006779670.1">
    <property type="nucleotide sequence ID" value="NZ_CP040506.1"/>
</dbReference>
<dbReference type="HOGENOM" id="CLU_062618_6_0_9"/>
<dbReference type="PROSITE" id="PS51077">
    <property type="entry name" value="HTH_ICLR"/>
    <property type="match status" value="1"/>
</dbReference>
<dbReference type="Pfam" id="PF01614">
    <property type="entry name" value="IclR_C"/>
    <property type="match status" value="1"/>
</dbReference>
<dbReference type="PATRIC" id="fig|742737.3.peg.1710"/>
<keyword evidence="1" id="KW-0805">Transcription regulation</keyword>
<keyword evidence="3" id="KW-0804">Transcription</keyword>
<dbReference type="Gene3D" id="1.10.10.10">
    <property type="entry name" value="Winged helix-like DNA-binding domain superfamily/Winged helix DNA-binding domain"/>
    <property type="match status" value="1"/>
</dbReference>
<dbReference type="EMBL" id="ADLN01000027">
    <property type="protein sequence ID" value="EHI60298.1"/>
    <property type="molecule type" value="Genomic_DNA"/>
</dbReference>
<dbReference type="OrthoDB" id="9791752at2"/>
<evidence type="ECO:0008006" key="8">
    <source>
        <dbReference type="Google" id="ProtNLM"/>
    </source>
</evidence>
<dbReference type="GO" id="GO:0045892">
    <property type="term" value="P:negative regulation of DNA-templated transcription"/>
    <property type="evidence" value="ECO:0007669"/>
    <property type="project" value="TreeGrafter"/>
</dbReference>
<dbReference type="PANTHER" id="PTHR30136:SF35">
    <property type="entry name" value="HTH-TYPE TRANSCRIPTIONAL REGULATOR RV1719"/>
    <property type="match status" value="1"/>
</dbReference>
<protein>
    <recommendedName>
        <fullName evidence="8">HTH iclR-type domain-containing protein</fullName>
    </recommendedName>
</protein>
<dbReference type="PROSITE" id="PS51078">
    <property type="entry name" value="ICLR_ED"/>
    <property type="match status" value="1"/>
</dbReference>
<comment type="caution">
    <text evidence="6">The sequence shown here is derived from an EMBL/GenBank/DDBJ whole genome shotgun (WGS) entry which is preliminary data.</text>
</comment>
<dbReference type="InterPro" id="IPR050707">
    <property type="entry name" value="HTH_MetabolicPath_Reg"/>
</dbReference>
<evidence type="ECO:0000313" key="7">
    <source>
        <dbReference type="Proteomes" id="UP000005384"/>
    </source>
</evidence>
<dbReference type="SUPFAM" id="SSF46785">
    <property type="entry name" value="Winged helix' DNA-binding domain"/>
    <property type="match status" value="1"/>
</dbReference>
<proteinExistence type="predicted"/>
<feature type="domain" description="IclR-ED" evidence="5">
    <location>
        <begin position="68"/>
        <end position="249"/>
    </location>
</feature>
<keyword evidence="2" id="KW-0238">DNA-binding</keyword>
<keyword evidence="7" id="KW-1185">Reference proteome</keyword>
<evidence type="ECO:0000259" key="5">
    <source>
        <dbReference type="PROSITE" id="PS51078"/>
    </source>
</evidence>
<accession>G5IDW0</accession>
<dbReference type="Proteomes" id="UP000005384">
    <property type="component" value="Unassembled WGS sequence"/>
</dbReference>
<organism evidence="6 7">
    <name type="scientific">Hungatella hathewayi WAL-18680</name>
    <dbReference type="NCBI Taxonomy" id="742737"/>
    <lineage>
        <taxon>Bacteria</taxon>
        <taxon>Bacillati</taxon>
        <taxon>Bacillota</taxon>
        <taxon>Clostridia</taxon>
        <taxon>Lachnospirales</taxon>
        <taxon>Lachnospiraceae</taxon>
        <taxon>Hungatella</taxon>
    </lineage>
</organism>
<evidence type="ECO:0000256" key="3">
    <source>
        <dbReference type="ARBA" id="ARBA00023163"/>
    </source>
</evidence>
<evidence type="ECO:0000256" key="1">
    <source>
        <dbReference type="ARBA" id="ARBA00023015"/>
    </source>
</evidence>
<dbReference type="SUPFAM" id="SSF55781">
    <property type="entry name" value="GAF domain-like"/>
    <property type="match status" value="1"/>
</dbReference>
<dbReference type="PANTHER" id="PTHR30136">
    <property type="entry name" value="HELIX-TURN-HELIX TRANSCRIPTIONAL REGULATOR, ICLR FAMILY"/>
    <property type="match status" value="1"/>
</dbReference>
<dbReference type="InterPro" id="IPR029016">
    <property type="entry name" value="GAF-like_dom_sf"/>
</dbReference>
<evidence type="ECO:0000259" key="4">
    <source>
        <dbReference type="PROSITE" id="PS51077"/>
    </source>
</evidence>
<dbReference type="InterPro" id="IPR014757">
    <property type="entry name" value="Tscrpt_reg_IclR_C"/>
</dbReference>